<feature type="signal peptide" evidence="2">
    <location>
        <begin position="1"/>
        <end position="20"/>
    </location>
</feature>
<keyword evidence="2" id="KW-0732">Signal</keyword>
<organism evidence="3 4">
    <name type="scientific">Falsiroseomonas algicola</name>
    <dbReference type="NCBI Taxonomy" id="2716930"/>
    <lineage>
        <taxon>Bacteria</taxon>
        <taxon>Pseudomonadati</taxon>
        <taxon>Pseudomonadota</taxon>
        <taxon>Alphaproteobacteria</taxon>
        <taxon>Acetobacterales</taxon>
        <taxon>Roseomonadaceae</taxon>
        <taxon>Falsiroseomonas</taxon>
    </lineage>
</organism>
<feature type="compositionally biased region" description="Low complexity" evidence="1">
    <location>
        <begin position="117"/>
        <end position="145"/>
    </location>
</feature>
<dbReference type="Proteomes" id="UP000475385">
    <property type="component" value="Unassembled WGS sequence"/>
</dbReference>
<gene>
    <name evidence="3" type="ORF">G3576_02150</name>
</gene>
<dbReference type="RefSeq" id="WP_164692672.1">
    <property type="nucleotide sequence ID" value="NZ_JAAIKB010000001.1"/>
</dbReference>
<sequence length="1017" mass="104539">MIRQAATLLVLILPAVSAAAQDRVPIRVGDHPTHGRVVFDWPRQVNYRVEEAEGKLTLRFAAPAEFDAAATRRPVRNLRGLALEGEVAEFTLAPGARARHFRLGNRIIVDVMNPGEATPPAQAATQAATRPAAEVAPRPAADVAPRPAPEVAPRPAADVAPRLAAEPATRQAPPPRQAAAPLPPPPPPAPPPQRPVAQPPPRVAEAPAARQSDTARPPGSPAARSASGAPPNLPIATAPIVPVAQQPLPAPGATPPAAAAPAPARGTPVRLLAGPAVAVPSPAGTGAALFRRGQSWVMVLDAPLALDLAPLAAQPALAGSEVSASPQSTTIRLPLAAFAAPRLRRDGAAWVIDSPAEPMALRSILPELDPGPPPRILLRAAQAGMSLNVTDPETGSLLLVGTVKDGAEAVPLGRRGAAFDLLPTRLGAALLPRSDAVTLVAREGQFIAAGAPGSPLVLGAEPAGATSAAAAMSRLFDLPAESTAALQERVRNAASAVAASPPLSRGPARLRHAEALLALGLPQEAQSMATIAMRDDPRLAETLRARALHGVAALLSGRVAEATGLDHAGPDSDELALWRGLLAVARGQAGGGAVAAALPLLLSYPEPLLARVLPMAAEALAEQGEIAAARRLVAGREEDDASLALPRARIMEAAGEVDGALSAYDALIQGRDRRARAIAMRRAAELRLASGRTDAAGAAAALEAALAAWRGDAMESDARLRLAELKEAAGDPRGAFDLLRETETAFPDLASTIRPRQQQALVAAIGREPPVQAVALFDSHVDLLPPGEGTEQALASLADRLAALDLVDRATHVLKRAVARAAGAEARARIGVRLANLALGAGDAGGALAALEETAAPGLPLALAQERRLLEARALTRAGRVPDAVARYREAGPQAAPELAALLAEQQDWAGAAAAMQTHLAIVLPPPGNALAPEHRPLIARTAALLALAGDESALAALRDAEQPRMAGGPLEEAFAVITAARIAGLDDLPRLRQELDVARLLPTRLDGLRENGPVTR</sequence>
<evidence type="ECO:0000313" key="3">
    <source>
        <dbReference type="EMBL" id="NGM18798.1"/>
    </source>
</evidence>
<dbReference type="AlphaFoldDB" id="A0A6M1LES0"/>
<feature type="compositionally biased region" description="Low complexity" evidence="1">
    <location>
        <begin position="203"/>
        <end position="230"/>
    </location>
</feature>
<proteinExistence type="predicted"/>
<reference evidence="3 4" key="2">
    <citation type="submission" date="2020-03" db="EMBL/GenBank/DDBJ databases">
        <title>Roseomonas stagni sp. nov., isolated from pond water in Japan.</title>
        <authorList>
            <person name="Furuhata K."/>
            <person name="Miyamoto H."/>
            <person name="Goto K."/>
        </authorList>
    </citation>
    <scope>NUCLEOTIDE SEQUENCE [LARGE SCALE GENOMIC DNA]</scope>
    <source>
        <strain evidence="3 4">PeD5</strain>
    </source>
</reference>
<evidence type="ECO:0008006" key="5">
    <source>
        <dbReference type="Google" id="ProtNLM"/>
    </source>
</evidence>
<evidence type="ECO:0000256" key="2">
    <source>
        <dbReference type="SAM" id="SignalP"/>
    </source>
</evidence>
<accession>A0A6M1LES0</accession>
<feature type="region of interest" description="Disordered" evidence="1">
    <location>
        <begin position="117"/>
        <end position="236"/>
    </location>
</feature>
<reference evidence="3 4" key="1">
    <citation type="submission" date="2020-02" db="EMBL/GenBank/DDBJ databases">
        <authorList>
            <person name="Kim H.M."/>
            <person name="Jeon C.O."/>
        </authorList>
    </citation>
    <scope>NUCLEOTIDE SEQUENCE [LARGE SCALE GENOMIC DNA]</scope>
    <source>
        <strain evidence="3 4">PeD5</strain>
    </source>
</reference>
<evidence type="ECO:0000313" key="4">
    <source>
        <dbReference type="Proteomes" id="UP000475385"/>
    </source>
</evidence>
<dbReference type="EMBL" id="JAAIKB010000001">
    <property type="protein sequence ID" value="NGM18798.1"/>
    <property type="molecule type" value="Genomic_DNA"/>
</dbReference>
<protein>
    <recommendedName>
        <fullName evidence="5">Tetratricopeptide repeat protein</fullName>
    </recommendedName>
</protein>
<name>A0A6M1LES0_9PROT</name>
<comment type="caution">
    <text evidence="3">The sequence shown here is derived from an EMBL/GenBank/DDBJ whole genome shotgun (WGS) entry which is preliminary data.</text>
</comment>
<feature type="compositionally biased region" description="Low complexity" evidence="1">
    <location>
        <begin position="153"/>
        <end position="171"/>
    </location>
</feature>
<feature type="compositionally biased region" description="Pro residues" evidence="1">
    <location>
        <begin position="172"/>
        <end position="202"/>
    </location>
</feature>
<evidence type="ECO:0000256" key="1">
    <source>
        <dbReference type="SAM" id="MobiDB-lite"/>
    </source>
</evidence>
<keyword evidence="4" id="KW-1185">Reference proteome</keyword>
<feature type="chain" id="PRO_5027022786" description="Tetratricopeptide repeat protein" evidence="2">
    <location>
        <begin position="21"/>
        <end position="1017"/>
    </location>
</feature>